<dbReference type="Proteomes" id="UP000824169">
    <property type="component" value="Unassembled WGS sequence"/>
</dbReference>
<dbReference type="InterPro" id="IPR050134">
    <property type="entry name" value="NAD-dep_sirtuin_deacylases"/>
</dbReference>
<dbReference type="EC" id="2.3.1.286" evidence="1"/>
<dbReference type="InterPro" id="IPR029035">
    <property type="entry name" value="DHS-like_NAD/FAD-binding_dom"/>
</dbReference>
<sequence>MSVAYLKQILTGSRDIVCLLGRAPAIAGGCDFYREDYAYEIETKYGRSPGEIFSSSFFINRPKAFYECYREEVLKRRGGPDACNYALKRMEEDGRLLGIITRGFFNHSRMVGCKNVIQLYGNIDANTCPHCGKVYDADYILEHTPLPCCENCGSLIHPGIALQGEILDNLQITRAADLIARARVLLVLGTSLHSTLGELVKYFKGSFLAVVNSVEEFADHKADCFCAGNVAEIMGEAYPGHHPIGGAETIEKDRRM</sequence>
<feature type="binding site" evidence="4">
    <location>
        <position position="152"/>
    </location>
    <ligand>
        <name>Zn(2+)</name>
        <dbReference type="ChEBI" id="CHEBI:29105"/>
    </ligand>
</feature>
<evidence type="ECO:0000256" key="3">
    <source>
        <dbReference type="ARBA" id="ARBA00023027"/>
    </source>
</evidence>
<comment type="caution">
    <text evidence="6">The sequence shown here is derived from an EMBL/GenBank/DDBJ whole genome shotgun (WGS) entry which is preliminary data.</text>
</comment>
<accession>A0A9D1TA34</accession>
<dbReference type="PROSITE" id="PS50305">
    <property type="entry name" value="SIRTUIN"/>
    <property type="match status" value="1"/>
</dbReference>
<dbReference type="PANTHER" id="PTHR11085">
    <property type="entry name" value="NAD-DEPENDENT PROTEIN DEACYLASE SIRTUIN-5, MITOCHONDRIAL-RELATED"/>
    <property type="match status" value="1"/>
</dbReference>
<dbReference type="InterPro" id="IPR026590">
    <property type="entry name" value="Ssirtuin_cat_dom"/>
</dbReference>
<feature type="binding site" evidence="4">
    <location>
        <position position="128"/>
    </location>
    <ligand>
        <name>Zn(2+)</name>
        <dbReference type="ChEBI" id="CHEBI:29105"/>
    </ligand>
</feature>
<protein>
    <recommendedName>
        <fullName evidence="1">protein acetyllysine N-acetyltransferase</fullName>
        <ecNumber evidence="1">2.3.1.286</ecNumber>
    </recommendedName>
</protein>
<feature type="binding site" evidence="4">
    <location>
        <position position="149"/>
    </location>
    <ligand>
        <name>Zn(2+)</name>
        <dbReference type="ChEBI" id="CHEBI:29105"/>
    </ligand>
</feature>
<dbReference type="GO" id="GO:0046872">
    <property type="term" value="F:metal ion binding"/>
    <property type="evidence" value="ECO:0007669"/>
    <property type="project" value="UniProtKB-KW"/>
</dbReference>
<dbReference type="Gene3D" id="3.40.50.1220">
    <property type="entry name" value="TPP-binding domain"/>
    <property type="match status" value="1"/>
</dbReference>
<dbReference type="EMBL" id="DVOO01000009">
    <property type="protein sequence ID" value="HIV24658.1"/>
    <property type="molecule type" value="Genomic_DNA"/>
</dbReference>
<dbReference type="GO" id="GO:0070403">
    <property type="term" value="F:NAD+ binding"/>
    <property type="evidence" value="ECO:0007669"/>
    <property type="project" value="InterPro"/>
</dbReference>
<evidence type="ECO:0000313" key="7">
    <source>
        <dbReference type="Proteomes" id="UP000824169"/>
    </source>
</evidence>
<proteinExistence type="predicted"/>
<evidence type="ECO:0000259" key="5">
    <source>
        <dbReference type="PROSITE" id="PS50305"/>
    </source>
</evidence>
<dbReference type="GO" id="GO:0017136">
    <property type="term" value="F:histone deacetylase activity, NAD-dependent"/>
    <property type="evidence" value="ECO:0007669"/>
    <property type="project" value="TreeGrafter"/>
</dbReference>
<evidence type="ECO:0000256" key="1">
    <source>
        <dbReference type="ARBA" id="ARBA00012928"/>
    </source>
</evidence>
<gene>
    <name evidence="6" type="ORF">IAB71_02535</name>
</gene>
<keyword evidence="2" id="KW-0808">Transferase</keyword>
<evidence type="ECO:0000256" key="4">
    <source>
        <dbReference type="PROSITE-ProRule" id="PRU00236"/>
    </source>
</evidence>
<organism evidence="6 7">
    <name type="scientific">Candidatus Scatomonas pullistercoris</name>
    <dbReference type="NCBI Taxonomy" id="2840920"/>
    <lineage>
        <taxon>Bacteria</taxon>
        <taxon>Bacillati</taxon>
        <taxon>Bacillota</taxon>
        <taxon>Clostridia</taxon>
        <taxon>Lachnospirales</taxon>
        <taxon>Lachnospiraceae</taxon>
        <taxon>Lachnospiraceae incertae sedis</taxon>
        <taxon>Candidatus Scatomonas</taxon>
    </lineage>
</organism>
<evidence type="ECO:0000313" key="6">
    <source>
        <dbReference type="EMBL" id="HIV24658.1"/>
    </source>
</evidence>
<dbReference type="Pfam" id="PF02146">
    <property type="entry name" value="SIR2"/>
    <property type="match status" value="1"/>
</dbReference>
<reference evidence="6" key="2">
    <citation type="journal article" date="2021" name="PeerJ">
        <title>Extensive microbial diversity within the chicken gut microbiome revealed by metagenomics and culture.</title>
        <authorList>
            <person name="Gilroy R."/>
            <person name="Ravi A."/>
            <person name="Getino M."/>
            <person name="Pursley I."/>
            <person name="Horton D.L."/>
            <person name="Alikhan N.F."/>
            <person name="Baker D."/>
            <person name="Gharbi K."/>
            <person name="Hall N."/>
            <person name="Watson M."/>
            <person name="Adriaenssens E.M."/>
            <person name="Foster-Nyarko E."/>
            <person name="Jarju S."/>
            <person name="Secka A."/>
            <person name="Antonio M."/>
            <person name="Oren A."/>
            <person name="Chaudhuri R.R."/>
            <person name="La Ragione R."/>
            <person name="Hildebrand F."/>
            <person name="Pallen M.J."/>
        </authorList>
    </citation>
    <scope>NUCLEOTIDE SEQUENCE</scope>
    <source>
        <strain evidence="6">CHK188-20938</strain>
    </source>
</reference>
<comment type="caution">
    <text evidence="4">Lacks conserved residue(s) required for the propagation of feature annotation.</text>
</comment>
<dbReference type="Gene3D" id="3.30.1600.10">
    <property type="entry name" value="SIR2/SIRT2 'Small Domain"/>
    <property type="match status" value="1"/>
</dbReference>
<name>A0A9D1TA34_9FIRM</name>
<dbReference type="AlphaFoldDB" id="A0A9D1TA34"/>
<keyword evidence="3" id="KW-0520">NAD</keyword>
<evidence type="ECO:0000256" key="2">
    <source>
        <dbReference type="ARBA" id="ARBA00022679"/>
    </source>
</evidence>
<feature type="domain" description="Deacetylase sirtuin-type" evidence="5">
    <location>
        <begin position="1"/>
        <end position="253"/>
    </location>
</feature>
<keyword evidence="4" id="KW-0479">Metal-binding</keyword>
<keyword evidence="4" id="KW-0862">Zinc</keyword>
<dbReference type="PANTHER" id="PTHR11085:SF10">
    <property type="entry name" value="NAD-DEPENDENT PROTEIN DEACYLASE SIRTUIN-5, MITOCHONDRIAL-RELATED"/>
    <property type="match status" value="1"/>
</dbReference>
<dbReference type="InterPro" id="IPR026591">
    <property type="entry name" value="Sirtuin_cat_small_dom_sf"/>
</dbReference>
<feature type="binding site" evidence="4">
    <location>
        <position position="131"/>
    </location>
    <ligand>
        <name>Zn(2+)</name>
        <dbReference type="ChEBI" id="CHEBI:29105"/>
    </ligand>
</feature>
<reference evidence="6" key="1">
    <citation type="submission" date="2020-10" db="EMBL/GenBank/DDBJ databases">
        <authorList>
            <person name="Gilroy R."/>
        </authorList>
    </citation>
    <scope>NUCLEOTIDE SEQUENCE</scope>
    <source>
        <strain evidence="6">CHK188-20938</strain>
    </source>
</reference>
<dbReference type="SUPFAM" id="SSF52467">
    <property type="entry name" value="DHS-like NAD/FAD-binding domain"/>
    <property type="match status" value="1"/>
</dbReference>
<dbReference type="InterPro" id="IPR003000">
    <property type="entry name" value="Sirtuin"/>
</dbReference>